<dbReference type="InterPro" id="IPR019301">
    <property type="entry name" value="Flagellar_prot_FlgJ_N"/>
</dbReference>
<comment type="caution">
    <text evidence="2">The sequence shown here is derived from an EMBL/GenBank/DDBJ whole genome shotgun (WGS) entry which is preliminary data.</text>
</comment>
<dbReference type="eggNOG" id="COG3951">
    <property type="taxonomic scope" value="Bacteria"/>
</dbReference>
<feature type="domain" description="Flagellar protein FlgJ N-terminal" evidence="1">
    <location>
        <begin position="54"/>
        <end position="100"/>
    </location>
</feature>
<reference evidence="2 3" key="1">
    <citation type="journal article" date="2013" name="Genome Announc.">
        <title>Draft Genome Sequence of an Alphaproteobacterium, Caenispirillum salinarum AK4(T), Isolated from a Solar Saltern.</title>
        <authorList>
            <person name="Khatri I."/>
            <person name="Singh A."/>
            <person name="Korpole S."/>
            <person name="Pinnaka A.K."/>
            <person name="Subramanian S."/>
        </authorList>
    </citation>
    <scope>NUCLEOTIDE SEQUENCE [LARGE SCALE GENOMIC DNA]</scope>
    <source>
        <strain evidence="2 3">AK4</strain>
    </source>
</reference>
<accession>K9H7Y6</accession>
<dbReference type="Proteomes" id="UP000009881">
    <property type="component" value="Unassembled WGS sequence"/>
</dbReference>
<dbReference type="AlphaFoldDB" id="K9H7Y6"/>
<dbReference type="RefSeq" id="WP_009542612.1">
    <property type="nucleotide sequence ID" value="NZ_ANHY01000025.1"/>
</dbReference>
<gene>
    <name evidence="2" type="ORF">C882_2217</name>
</gene>
<dbReference type="Pfam" id="PF10135">
    <property type="entry name" value="Rod-binding"/>
    <property type="match status" value="1"/>
</dbReference>
<proteinExistence type="predicted"/>
<evidence type="ECO:0000259" key="1">
    <source>
        <dbReference type="Pfam" id="PF10135"/>
    </source>
</evidence>
<keyword evidence="2" id="KW-0969">Cilium</keyword>
<keyword evidence="2" id="KW-0282">Flagellum</keyword>
<dbReference type="STRING" id="1238182.C882_2217"/>
<sequence>MSMDPLGQNVSGLIAQARAQGGPNVAPGSVKNIEQARKTAQDFEAFFLSQMFQHMFSGIKTDEMFGGGQGEEMWRSMLVDQYGKDIAANGGIGIADQVMKALLQTQEVDQ</sequence>
<name>K9H7Y6_9PROT</name>
<keyword evidence="3" id="KW-1185">Reference proteome</keyword>
<organism evidence="2 3">
    <name type="scientific">Caenispirillum salinarum AK4</name>
    <dbReference type="NCBI Taxonomy" id="1238182"/>
    <lineage>
        <taxon>Bacteria</taxon>
        <taxon>Pseudomonadati</taxon>
        <taxon>Pseudomonadota</taxon>
        <taxon>Alphaproteobacteria</taxon>
        <taxon>Rhodospirillales</taxon>
        <taxon>Novispirillaceae</taxon>
        <taxon>Caenispirillum</taxon>
    </lineage>
</organism>
<keyword evidence="2" id="KW-0966">Cell projection</keyword>
<evidence type="ECO:0000313" key="2">
    <source>
        <dbReference type="EMBL" id="EKV26708.1"/>
    </source>
</evidence>
<dbReference type="EMBL" id="ANHY01000025">
    <property type="protein sequence ID" value="EKV26708.1"/>
    <property type="molecule type" value="Genomic_DNA"/>
</dbReference>
<evidence type="ECO:0000313" key="3">
    <source>
        <dbReference type="Proteomes" id="UP000009881"/>
    </source>
</evidence>
<dbReference type="OrthoDB" id="7862954at2"/>
<protein>
    <submittedName>
        <fullName evidence="2">Flagellar protein FlgJ</fullName>
    </submittedName>
</protein>